<evidence type="ECO:0000313" key="2">
    <source>
        <dbReference type="Proteomes" id="UP000198460"/>
    </source>
</evidence>
<protein>
    <submittedName>
        <fullName evidence="1">Uncharacterized protein</fullName>
    </submittedName>
</protein>
<dbReference type="Proteomes" id="UP000198460">
    <property type="component" value="Unassembled WGS sequence"/>
</dbReference>
<organism evidence="1 2">
    <name type="scientific">Burkholderia singularis</name>
    <dbReference type="NCBI Taxonomy" id="1503053"/>
    <lineage>
        <taxon>Bacteria</taxon>
        <taxon>Pseudomonadati</taxon>
        <taxon>Pseudomonadota</taxon>
        <taxon>Betaproteobacteria</taxon>
        <taxon>Burkholderiales</taxon>
        <taxon>Burkholderiaceae</taxon>
        <taxon>Burkholderia</taxon>
        <taxon>pseudomallei group</taxon>
    </lineage>
</organism>
<name>A0A238H610_9BURK</name>
<proteinExistence type="predicted"/>
<gene>
    <name evidence="1" type="ORF">BSIN_0429</name>
</gene>
<reference evidence="1 2" key="1">
    <citation type="submission" date="2017-04" db="EMBL/GenBank/DDBJ databases">
        <authorList>
            <person name="Afonso C.L."/>
            <person name="Miller P.J."/>
            <person name="Scott M.A."/>
            <person name="Spackman E."/>
            <person name="Goraichik I."/>
            <person name="Dimitrov K.M."/>
            <person name="Suarez D.L."/>
            <person name="Swayne D.E."/>
        </authorList>
    </citation>
    <scope>NUCLEOTIDE SEQUENCE [LARGE SCALE GENOMIC DNA]</scope>
    <source>
        <strain evidence="1">LMG 28154</strain>
    </source>
</reference>
<accession>A0A238H610</accession>
<dbReference type="EMBL" id="FXAN01000061">
    <property type="protein sequence ID" value="SMG00779.1"/>
    <property type="molecule type" value="Genomic_DNA"/>
</dbReference>
<dbReference type="AlphaFoldDB" id="A0A238H610"/>
<evidence type="ECO:0000313" key="1">
    <source>
        <dbReference type="EMBL" id="SMG00779.1"/>
    </source>
</evidence>
<sequence length="54" mass="6065">MISTRGPHRRYAGCCAGDDCRAVYRIVSQESVRGGVNPTAHARRRCRLKSMRSD</sequence>